<feature type="domain" description="Colipase N-terminal" evidence="2">
    <location>
        <begin position="29"/>
        <end position="52"/>
    </location>
</feature>
<proteinExistence type="predicted"/>
<dbReference type="Proteomes" id="UP000515159">
    <property type="component" value="Chromosome 13"/>
</dbReference>
<dbReference type="KEGG" id="gsh:117347042"/>
<dbReference type="Pfam" id="PF01114">
    <property type="entry name" value="Colipase"/>
    <property type="match status" value="1"/>
</dbReference>
<evidence type="ECO:0000256" key="1">
    <source>
        <dbReference type="SAM" id="SignalP"/>
    </source>
</evidence>
<dbReference type="GO" id="GO:0016042">
    <property type="term" value="P:lipid catabolic process"/>
    <property type="evidence" value="ECO:0007669"/>
    <property type="project" value="InterPro"/>
</dbReference>
<dbReference type="InterPro" id="IPR017913">
    <property type="entry name" value="Colipase_N"/>
</dbReference>
<evidence type="ECO:0000313" key="4">
    <source>
        <dbReference type="RefSeq" id="XP_033773240.1"/>
    </source>
</evidence>
<dbReference type="AlphaFoldDB" id="A0A6P8NWU8"/>
<protein>
    <submittedName>
        <fullName evidence="4">Colipase-like</fullName>
    </submittedName>
</protein>
<dbReference type="Gene3D" id="2.10.80.10">
    <property type="entry name" value="Lipase, subunit A"/>
    <property type="match status" value="1"/>
</dbReference>
<evidence type="ECO:0000259" key="2">
    <source>
        <dbReference type="Pfam" id="PF01114"/>
    </source>
</evidence>
<dbReference type="GO" id="GO:0008047">
    <property type="term" value="F:enzyme activator activity"/>
    <property type="evidence" value="ECO:0007669"/>
    <property type="project" value="InterPro"/>
</dbReference>
<feature type="chain" id="PRO_5027669873" evidence="1">
    <location>
        <begin position="24"/>
        <end position="78"/>
    </location>
</feature>
<evidence type="ECO:0000313" key="3">
    <source>
        <dbReference type="Proteomes" id="UP000515159"/>
    </source>
</evidence>
<reference evidence="4" key="1">
    <citation type="submission" date="2025-08" db="UniProtKB">
        <authorList>
            <consortium name="RefSeq"/>
        </authorList>
    </citation>
    <scope>IDENTIFICATION</scope>
</reference>
<dbReference type="FunCoup" id="A0A6P8NWU8">
    <property type="interactions" value="136"/>
</dbReference>
<keyword evidence="1" id="KW-0732">Signal</keyword>
<name>A0A6P8NWU8_GEOSA</name>
<organism evidence="3 4">
    <name type="scientific">Geotrypetes seraphini</name>
    <name type="common">Gaboon caecilian</name>
    <name type="synonym">Caecilia seraphini</name>
    <dbReference type="NCBI Taxonomy" id="260995"/>
    <lineage>
        <taxon>Eukaryota</taxon>
        <taxon>Metazoa</taxon>
        <taxon>Chordata</taxon>
        <taxon>Craniata</taxon>
        <taxon>Vertebrata</taxon>
        <taxon>Euteleostomi</taxon>
        <taxon>Amphibia</taxon>
        <taxon>Gymnophiona</taxon>
        <taxon>Geotrypetes</taxon>
    </lineage>
</organism>
<dbReference type="GO" id="GO:0005576">
    <property type="term" value="C:extracellular region"/>
    <property type="evidence" value="ECO:0007669"/>
    <property type="project" value="InterPro"/>
</dbReference>
<sequence>MDRTMRRALFLLLFTLTWIRASSWSTNMFTNLADGDLCVSDAMCKSQCCKKVDDYWFSFCSEYKKCYMIPKEVAKAKP</sequence>
<accession>A0A6P8NWU8</accession>
<gene>
    <name evidence="4" type="primary">LOC117347042</name>
</gene>
<feature type="signal peptide" evidence="1">
    <location>
        <begin position="1"/>
        <end position="23"/>
    </location>
</feature>
<dbReference type="GeneID" id="117347042"/>
<keyword evidence="3" id="KW-1185">Reference proteome</keyword>
<dbReference type="InParanoid" id="A0A6P8NWU8"/>
<dbReference type="RefSeq" id="XP_033773240.1">
    <property type="nucleotide sequence ID" value="XM_033917349.1"/>
</dbReference>
<dbReference type="GO" id="GO:0007586">
    <property type="term" value="P:digestion"/>
    <property type="evidence" value="ECO:0007669"/>
    <property type="project" value="InterPro"/>
</dbReference>
<dbReference type="SUPFAM" id="SSF57190">
    <property type="entry name" value="Colipase-like"/>
    <property type="match status" value="1"/>
</dbReference>